<evidence type="ECO:0000256" key="6">
    <source>
        <dbReference type="ARBA" id="ARBA00023136"/>
    </source>
</evidence>
<comment type="similarity">
    <text evidence="7">Belongs to the fluoride channel Fluc/FEX (TC 1.A.43) family.</text>
</comment>
<evidence type="ECO:0000256" key="2">
    <source>
        <dbReference type="ARBA" id="ARBA00004651"/>
    </source>
</evidence>
<dbReference type="GO" id="GO:1903425">
    <property type="term" value="F:fluoride transmembrane transporter activity"/>
    <property type="evidence" value="ECO:0007669"/>
    <property type="project" value="TreeGrafter"/>
</dbReference>
<evidence type="ECO:0000256" key="7">
    <source>
        <dbReference type="ARBA" id="ARBA00035120"/>
    </source>
</evidence>
<keyword evidence="4 9" id="KW-0812">Transmembrane</keyword>
<evidence type="ECO:0000313" key="11">
    <source>
        <dbReference type="Proteomes" id="UP001178507"/>
    </source>
</evidence>
<organism evidence="10 11">
    <name type="scientific">Effrenium voratum</name>
    <dbReference type="NCBI Taxonomy" id="2562239"/>
    <lineage>
        <taxon>Eukaryota</taxon>
        <taxon>Sar</taxon>
        <taxon>Alveolata</taxon>
        <taxon>Dinophyceae</taxon>
        <taxon>Suessiales</taxon>
        <taxon>Symbiodiniaceae</taxon>
        <taxon>Effrenium</taxon>
    </lineage>
</organism>
<evidence type="ECO:0000256" key="4">
    <source>
        <dbReference type="ARBA" id="ARBA00022692"/>
    </source>
</evidence>
<dbReference type="PANTHER" id="PTHR28259:SF1">
    <property type="entry name" value="FLUORIDE EXPORT PROTEIN 1-RELATED"/>
    <property type="match status" value="1"/>
</dbReference>
<protein>
    <recommendedName>
        <fullName evidence="12">Fluoride ion transporter CrcB</fullName>
    </recommendedName>
</protein>
<dbReference type="PANTHER" id="PTHR28259">
    <property type="entry name" value="FLUORIDE EXPORT PROTEIN 1-RELATED"/>
    <property type="match status" value="1"/>
</dbReference>
<keyword evidence="3" id="KW-1003">Cell membrane</keyword>
<feature type="transmembrane region" description="Helical" evidence="9">
    <location>
        <begin position="36"/>
        <end position="56"/>
    </location>
</feature>
<comment type="subcellular location">
    <subcellularLocation>
        <location evidence="2">Cell membrane</location>
        <topology evidence="2">Multi-pass membrane protein</topology>
    </subcellularLocation>
</comment>
<keyword evidence="11" id="KW-1185">Reference proteome</keyword>
<proteinExistence type="inferred from homology"/>
<dbReference type="NCBIfam" id="NF010794">
    <property type="entry name" value="PRK14198.1"/>
    <property type="match status" value="1"/>
</dbReference>
<evidence type="ECO:0000256" key="9">
    <source>
        <dbReference type="SAM" id="Phobius"/>
    </source>
</evidence>
<dbReference type="NCBIfam" id="NF010791">
    <property type="entry name" value="PRK14195.1"/>
    <property type="match status" value="1"/>
</dbReference>
<gene>
    <name evidence="10" type="ORF">EVOR1521_LOCUS17014</name>
</gene>
<feature type="transmembrane region" description="Helical" evidence="9">
    <location>
        <begin position="68"/>
        <end position="91"/>
    </location>
</feature>
<evidence type="ECO:0000256" key="1">
    <source>
        <dbReference type="ARBA" id="ARBA00002598"/>
    </source>
</evidence>
<name>A0AA36N5Z8_9DINO</name>
<dbReference type="NCBIfam" id="TIGR00494">
    <property type="entry name" value="crcB"/>
    <property type="match status" value="1"/>
</dbReference>
<keyword evidence="5 9" id="KW-1133">Transmembrane helix</keyword>
<comment type="catalytic activity">
    <reaction evidence="8">
        <text>fluoride(in) = fluoride(out)</text>
        <dbReference type="Rhea" id="RHEA:76159"/>
        <dbReference type="ChEBI" id="CHEBI:17051"/>
    </reaction>
    <physiologicalReaction direction="left-to-right" evidence="8">
        <dbReference type="Rhea" id="RHEA:76160"/>
    </physiologicalReaction>
</comment>
<comment type="caution">
    <text evidence="10">The sequence shown here is derived from an EMBL/GenBank/DDBJ whole genome shotgun (WGS) entry which is preliminary data.</text>
</comment>
<dbReference type="InterPro" id="IPR003691">
    <property type="entry name" value="FluC"/>
</dbReference>
<feature type="transmembrane region" description="Helical" evidence="9">
    <location>
        <begin position="103"/>
        <end position="122"/>
    </location>
</feature>
<feature type="transmembrane region" description="Helical" evidence="9">
    <location>
        <begin position="7"/>
        <end position="30"/>
    </location>
</feature>
<dbReference type="Proteomes" id="UP001178507">
    <property type="component" value="Unassembled WGS sequence"/>
</dbReference>
<dbReference type="GO" id="GO:0005886">
    <property type="term" value="C:plasma membrane"/>
    <property type="evidence" value="ECO:0007669"/>
    <property type="project" value="UniProtKB-SubCell"/>
</dbReference>
<sequence length="126" mass="13070">MIVNLVYVALGGGLGAVLRYLTFLGAGRWLGGGYPWATLTVNVVGSLLMGLLVGWLMRRGGTGEHLRLFLGVGLLGGFTTFSAFSLDFALLWQRGDTGTALGYALISMAASIAALFAGLALMRAGA</sequence>
<dbReference type="AlphaFoldDB" id="A0AA36N5Z8"/>
<dbReference type="EMBL" id="CAUJNA010002223">
    <property type="protein sequence ID" value="CAJ1391750.1"/>
    <property type="molecule type" value="Genomic_DNA"/>
</dbReference>
<dbReference type="HAMAP" id="MF_00454">
    <property type="entry name" value="FluC"/>
    <property type="match status" value="1"/>
</dbReference>
<dbReference type="Pfam" id="PF02537">
    <property type="entry name" value="CRCB"/>
    <property type="match status" value="1"/>
</dbReference>
<evidence type="ECO:0000256" key="8">
    <source>
        <dbReference type="ARBA" id="ARBA00035585"/>
    </source>
</evidence>
<comment type="function">
    <text evidence="1">Fluoride channel required for the rapid expulsion of cytoplasmic fluoride.</text>
</comment>
<keyword evidence="6 9" id="KW-0472">Membrane</keyword>
<evidence type="ECO:0000256" key="5">
    <source>
        <dbReference type="ARBA" id="ARBA00022989"/>
    </source>
</evidence>
<evidence type="ECO:0008006" key="12">
    <source>
        <dbReference type="Google" id="ProtNLM"/>
    </source>
</evidence>
<accession>A0AA36N5Z8</accession>
<reference evidence="10" key="1">
    <citation type="submission" date="2023-08" db="EMBL/GenBank/DDBJ databases">
        <authorList>
            <person name="Chen Y."/>
            <person name="Shah S."/>
            <person name="Dougan E. K."/>
            <person name="Thang M."/>
            <person name="Chan C."/>
        </authorList>
    </citation>
    <scope>NUCLEOTIDE SEQUENCE</scope>
</reference>
<evidence type="ECO:0000256" key="3">
    <source>
        <dbReference type="ARBA" id="ARBA00022475"/>
    </source>
</evidence>
<evidence type="ECO:0000313" key="10">
    <source>
        <dbReference type="EMBL" id="CAJ1391750.1"/>
    </source>
</evidence>